<dbReference type="PANTHER" id="PTHR11215:SF1">
    <property type="entry name" value="MYG1 EXONUCLEASE"/>
    <property type="match status" value="1"/>
</dbReference>
<dbReference type="WBParaSite" id="EN70_7320">
    <property type="protein sequence ID" value="EN70_7320"/>
    <property type="gene ID" value="EN70_7320"/>
</dbReference>
<keyword evidence="4" id="KW-1185">Reference proteome</keyword>
<feature type="signal peptide" evidence="2">
    <location>
        <begin position="1"/>
        <end position="21"/>
    </location>
</feature>
<dbReference type="EMBL" id="JH712186">
    <property type="protein sequence ID" value="EFO22734.2"/>
    <property type="molecule type" value="Genomic_DNA"/>
</dbReference>
<evidence type="ECO:0000313" key="4">
    <source>
        <dbReference type="Proteomes" id="UP000095285"/>
    </source>
</evidence>
<reference evidence="3 4" key="1">
    <citation type="submission" date="2012-04" db="EMBL/GenBank/DDBJ databases">
        <title>The Genome Sequence of Loa loa.</title>
        <authorList>
            <consortium name="The Broad Institute Genome Sequencing Platform"/>
            <consortium name="Broad Institute Genome Sequencing Center for Infectious Disease"/>
            <person name="Nutman T.B."/>
            <person name="Fink D.L."/>
            <person name="Russ C."/>
            <person name="Young S."/>
            <person name="Zeng Q."/>
            <person name="Gargeya S."/>
            <person name="Alvarado L."/>
            <person name="Berlin A."/>
            <person name="Chapman S.B."/>
            <person name="Chen Z."/>
            <person name="Freedman E."/>
            <person name="Gellesch M."/>
            <person name="Goldberg J."/>
            <person name="Griggs A."/>
            <person name="Gujja S."/>
            <person name="Heilman E.R."/>
            <person name="Heiman D."/>
            <person name="Howarth C."/>
            <person name="Mehta T."/>
            <person name="Neiman D."/>
            <person name="Pearson M."/>
            <person name="Roberts A."/>
            <person name="Saif S."/>
            <person name="Shea T."/>
            <person name="Shenoy N."/>
            <person name="Sisk P."/>
            <person name="Stolte C."/>
            <person name="Sykes S."/>
            <person name="White J."/>
            <person name="Yandava C."/>
            <person name="Haas B."/>
            <person name="Henn M.R."/>
            <person name="Nusbaum C."/>
            <person name="Birren B."/>
        </authorList>
    </citation>
    <scope>NUCLEOTIDE SEQUENCE [LARGE SCALE GENOMIC DNA]</scope>
</reference>
<dbReference type="OrthoDB" id="10265310at2759"/>
<feature type="chain" id="PRO_5010344234" evidence="2">
    <location>
        <begin position="22"/>
        <end position="357"/>
    </location>
</feature>
<reference evidence="5" key="2">
    <citation type="submission" date="2016-11" db="UniProtKB">
        <authorList>
            <consortium name="WormBaseParasite"/>
        </authorList>
    </citation>
    <scope>IDENTIFICATION</scope>
</reference>
<dbReference type="KEGG" id="loa:LOAG_05750"/>
<gene>
    <name evidence="3 5" type="ORF">LOAG_05750</name>
</gene>
<comment type="similarity">
    <text evidence="1">Belongs to the MYG1 family.</text>
</comment>
<dbReference type="RefSeq" id="XP_003141335.2">
    <property type="nucleotide sequence ID" value="XM_003141287.2"/>
</dbReference>
<dbReference type="GO" id="GO:0005737">
    <property type="term" value="C:cytoplasm"/>
    <property type="evidence" value="ECO:0007669"/>
    <property type="project" value="TreeGrafter"/>
</dbReference>
<dbReference type="InterPro" id="IPR003226">
    <property type="entry name" value="MYG1_exonuclease"/>
</dbReference>
<dbReference type="OMA" id="FHCDEVV"/>
<keyword evidence="2" id="KW-0732">Signal</keyword>
<dbReference type="FunCoup" id="A0A1I7VXD1">
    <property type="interactions" value="2665"/>
</dbReference>
<accession>A0A1I7VXD1</accession>
<dbReference type="eggNOG" id="KOG2948">
    <property type="taxonomic scope" value="Eukaryota"/>
</dbReference>
<dbReference type="GO" id="GO:0005634">
    <property type="term" value="C:nucleus"/>
    <property type="evidence" value="ECO:0007669"/>
    <property type="project" value="TreeGrafter"/>
</dbReference>
<protein>
    <submittedName>
        <fullName evidence="5">UPF0160 protein MYG1, mitochondrial</fullName>
    </submittedName>
</protein>
<organism evidence="4 5">
    <name type="scientific">Loa loa</name>
    <name type="common">Eye worm</name>
    <name type="synonym">Filaria loa</name>
    <dbReference type="NCBI Taxonomy" id="7209"/>
    <lineage>
        <taxon>Eukaryota</taxon>
        <taxon>Metazoa</taxon>
        <taxon>Ecdysozoa</taxon>
        <taxon>Nematoda</taxon>
        <taxon>Chromadorea</taxon>
        <taxon>Rhabditida</taxon>
        <taxon>Spirurina</taxon>
        <taxon>Spiruromorpha</taxon>
        <taxon>Filarioidea</taxon>
        <taxon>Onchocercidae</taxon>
        <taxon>Loa</taxon>
    </lineage>
</organism>
<evidence type="ECO:0000313" key="5">
    <source>
        <dbReference type="WBParaSite" id="EN70_7320"/>
    </source>
</evidence>
<proteinExistence type="inferred from homology"/>
<dbReference type="PANTHER" id="PTHR11215">
    <property type="entry name" value="METAL DEPENDENT HYDROLASE - RELATED"/>
    <property type="match status" value="1"/>
</dbReference>
<sequence>MPSVLPTHRLLLLARAAYCLSKHSAMPKIGTHDGKFHCDEVFAIFLLKSLPGYNNYEIVRSRDKDILNLCDIVVDVGDEYNHATMKYDHHQRNFAHTMNTLGVMDFDTKLSSAGLIYAHFGKSVIRALLGLQNHDLVVNILFKKIYETFVESIDAIDNGIAQFDGEPRYYLGGTLSSRVSMLNPAWNEDTISVDERFMMAIKLVGKEFTELLTHLYKSWLPARSHVINAVTHRFDVDKSGQIVCLEGGGMPWKDHFFLIEEEFHIKNDDIIYVIYEDKAKIQWRVQAIPISERQPFENRLPLPEAWRGLRDAELIKVADIPGCTFVHPSGFIGGNESMKGVIEMARKSLSLAGKYKN</sequence>
<accession>A0A1S0U042</accession>
<dbReference type="CTD" id="9943161"/>
<dbReference type="GeneID" id="9943161"/>
<dbReference type="STRING" id="7209.A0A1I7VXD1"/>
<dbReference type="Pfam" id="PF03690">
    <property type="entry name" value="MYG1_exonuc"/>
    <property type="match status" value="1"/>
</dbReference>
<dbReference type="AlphaFoldDB" id="A0A1I7VXD1"/>
<evidence type="ECO:0000256" key="2">
    <source>
        <dbReference type="SAM" id="SignalP"/>
    </source>
</evidence>
<evidence type="ECO:0000313" key="3">
    <source>
        <dbReference type="EMBL" id="EFO22734.2"/>
    </source>
</evidence>
<name>A0A1I7VXD1_LOALO</name>
<dbReference type="Proteomes" id="UP000095285">
    <property type="component" value="Unassembled WGS sequence"/>
</dbReference>
<evidence type="ECO:0000256" key="1">
    <source>
        <dbReference type="ARBA" id="ARBA00010105"/>
    </source>
</evidence>